<comment type="similarity">
    <text evidence="2">Belongs to the asaB hydroxylase/desaturase family.</text>
</comment>
<protein>
    <recommendedName>
        <fullName evidence="5">Methyltransferase</fullName>
    </recommendedName>
</protein>
<dbReference type="EMBL" id="WNWR01000111">
    <property type="protein sequence ID" value="KAE9991042.1"/>
    <property type="molecule type" value="Genomic_DNA"/>
</dbReference>
<evidence type="ECO:0000313" key="4">
    <source>
        <dbReference type="Proteomes" id="UP000490939"/>
    </source>
</evidence>
<dbReference type="InterPro" id="IPR044053">
    <property type="entry name" value="AsaB-like"/>
</dbReference>
<name>A0A8H3VP81_VENIN</name>
<evidence type="ECO:0000256" key="1">
    <source>
        <dbReference type="ARBA" id="ARBA00023002"/>
    </source>
</evidence>
<dbReference type="NCBIfam" id="NF041278">
    <property type="entry name" value="CmcJ_NvfI_EfuI"/>
    <property type="match status" value="1"/>
</dbReference>
<dbReference type="PANTHER" id="PTHR34598">
    <property type="entry name" value="BLL6449 PROTEIN"/>
    <property type="match status" value="1"/>
</dbReference>
<accession>A0A8H3VP81</accession>
<dbReference type="Proteomes" id="UP000490939">
    <property type="component" value="Unassembled WGS sequence"/>
</dbReference>
<comment type="caution">
    <text evidence="3">The sequence shown here is derived from an EMBL/GenBank/DDBJ whole genome shotgun (WGS) entry which is preliminary data.</text>
</comment>
<organism evidence="3 4">
    <name type="scientific">Venturia inaequalis</name>
    <name type="common">Apple scab fungus</name>
    <dbReference type="NCBI Taxonomy" id="5025"/>
    <lineage>
        <taxon>Eukaryota</taxon>
        <taxon>Fungi</taxon>
        <taxon>Dikarya</taxon>
        <taxon>Ascomycota</taxon>
        <taxon>Pezizomycotina</taxon>
        <taxon>Dothideomycetes</taxon>
        <taxon>Pleosporomycetidae</taxon>
        <taxon>Venturiales</taxon>
        <taxon>Venturiaceae</taxon>
        <taxon>Venturia</taxon>
    </lineage>
</organism>
<dbReference type="PANTHER" id="PTHR34598:SF3">
    <property type="entry name" value="OXIDOREDUCTASE AN1597"/>
    <property type="match status" value="1"/>
</dbReference>
<dbReference type="GO" id="GO:0016491">
    <property type="term" value="F:oxidoreductase activity"/>
    <property type="evidence" value="ECO:0007669"/>
    <property type="project" value="UniProtKB-KW"/>
</dbReference>
<reference evidence="3 4" key="1">
    <citation type="submission" date="2019-07" db="EMBL/GenBank/DDBJ databases">
        <title>Venturia inaequalis Genome Resource.</title>
        <authorList>
            <person name="Lichtner F.J."/>
        </authorList>
    </citation>
    <scope>NUCLEOTIDE SEQUENCE [LARGE SCALE GENOMIC DNA]</scope>
    <source>
        <strain evidence="3 4">DMI_063113</strain>
    </source>
</reference>
<proteinExistence type="inferred from homology"/>
<evidence type="ECO:0008006" key="5">
    <source>
        <dbReference type="Google" id="ProtNLM"/>
    </source>
</evidence>
<gene>
    <name evidence="3" type="ORF">EG327_000581</name>
</gene>
<sequence>MATAAVQYAPGTPSSGATVLLEKEKRTQEGRHDVATTMYYYKEADDGSPPAPTYVGKPDNVERPFVGQRVVVRDISGREGEYRLDNHGFQVLKHVSQEKEFVDDGKIKAEYYPEVEQLLKDATGANRIFIFDHTIRRQTADDRLSGTQLRGPIINIWRPIKTIYKDPLAIASAPSVPDSDLVGAALVYPDRRGETFVVKPGKGHEWFFKYAQTPGEVTLIKCFDSWEHEGLARRVPHSAFVDEAEEGREARESIEVRALVFYDE</sequence>
<keyword evidence="1" id="KW-0560">Oxidoreductase</keyword>
<dbReference type="AlphaFoldDB" id="A0A8H3VP81"/>
<evidence type="ECO:0000256" key="2">
    <source>
        <dbReference type="ARBA" id="ARBA00023604"/>
    </source>
</evidence>
<evidence type="ECO:0000313" key="3">
    <source>
        <dbReference type="EMBL" id="KAE9991042.1"/>
    </source>
</evidence>
<keyword evidence="4" id="KW-1185">Reference proteome</keyword>